<accession>A0ABZ0B708</accession>
<evidence type="ECO:0000313" key="1">
    <source>
        <dbReference type="EMBL" id="WNO53007.1"/>
    </source>
</evidence>
<sequence length="131" mass="14130">MALVAVMPQQPAAGTPHLTVPVDWEALAPLPLRETPTVTPLMTRFVAHETQAGNCRKPRIVEGRYVMHVDVAVLLAPNGSIRATIPRAINCPTIEQYAAGLISSFARKNLLPSAGDASGWYRASVTFAWKA</sequence>
<evidence type="ECO:0008006" key="3">
    <source>
        <dbReference type="Google" id="ProtNLM"/>
    </source>
</evidence>
<keyword evidence="2" id="KW-1185">Reference proteome</keyword>
<dbReference type="Proteomes" id="UP001302249">
    <property type="component" value="Chromosome"/>
</dbReference>
<protein>
    <recommendedName>
        <fullName evidence="3">TonB C-terminal domain-containing protein</fullName>
    </recommendedName>
</protein>
<gene>
    <name evidence="1" type="ORF">RPR59_11145</name>
</gene>
<evidence type="ECO:0000313" key="2">
    <source>
        <dbReference type="Proteomes" id="UP001302249"/>
    </source>
</evidence>
<organism evidence="1 2">
    <name type="scientific">Stakelama saccharophila</name>
    <dbReference type="NCBI Taxonomy" id="3075605"/>
    <lineage>
        <taxon>Bacteria</taxon>
        <taxon>Pseudomonadati</taxon>
        <taxon>Pseudomonadota</taxon>
        <taxon>Alphaproteobacteria</taxon>
        <taxon>Sphingomonadales</taxon>
        <taxon>Sphingomonadaceae</taxon>
        <taxon>Stakelama</taxon>
    </lineage>
</organism>
<proteinExistence type="predicted"/>
<reference evidence="1 2" key="1">
    <citation type="submission" date="2023-09" db="EMBL/GenBank/DDBJ databases">
        <authorList>
            <person name="Rey-Velasco X."/>
        </authorList>
    </citation>
    <scope>NUCLEOTIDE SEQUENCE [LARGE SCALE GENOMIC DNA]</scope>
    <source>
        <strain evidence="1 2">W311</strain>
    </source>
</reference>
<name>A0ABZ0B708_9SPHN</name>
<dbReference type="EMBL" id="CP135076">
    <property type="protein sequence ID" value="WNO53007.1"/>
    <property type="molecule type" value="Genomic_DNA"/>
</dbReference>
<dbReference type="RefSeq" id="WP_313914030.1">
    <property type="nucleotide sequence ID" value="NZ_CP135076.1"/>
</dbReference>